<comment type="caution">
    <text evidence="1">The sequence shown here is derived from an EMBL/GenBank/DDBJ whole genome shotgun (WGS) entry which is preliminary data.</text>
</comment>
<keyword evidence="2" id="KW-1185">Reference proteome</keyword>
<gene>
    <name evidence="1" type="ORF">V1525DRAFT_286796</name>
</gene>
<evidence type="ECO:0000313" key="1">
    <source>
        <dbReference type="EMBL" id="KAK9235072.1"/>
    </source>
</evidence>
<accession>A0ACC3SWB5</accession>
<protein>
    <submittedName>
        <fullName evidence="1">Uncharacterized protein</fullName>
    </submittedName>
</protein>
<organism evidence="1 2">
    <name type="scientific">Lipomyces kononenkoae</name>
    <name type="common">Yeast</name>
    <dbReference type="NCBI Taxonomy" id="34357"/>
    <lineage>
        <taxon>Eukaryota</taxon>
        <taxon>Fungi</taxon>
        <taxon>Dikarya</taxon>
        <taxon>Ascomycota</taxon>
        <taxon>Saccharomycotina</taxon>
        <taxon>Lipomycetes</taxon>
        <taxon>Lipomycetales</taxon>
        <taxon>Lipomycetaceae</taxon>
        <taxon>Lipomyces</taxon>
    </lineage>
</organism>
<dbReference type="EMBL" id="MU971433">
    <property type="protein sequence ID" value="KAK9235072.1"/>
    <property type="molecule type" value="Genomic_DNA"/>
</dbReference>
<sequence>MATEEEIRYQRMRELIQANDPDNEYEFEISSTRYDQLKHDLGKDDENEKYPRLLYDWTRQVITIVTVPTDLHEDTSQAILTSVFLRTQSLLERQGIRLGTGQILGCSGSPRRLIDDGHSGYEMEPDGVIFFETLDAREFKVVIEVGVSHSNDSLLEKARKWLYDHQCKVVLLLAFNEQERYCAPRGRISLTKRQKNDQVVGMRRRWLSPSFTQFGPLEFRGHVWLKEISEAFVEVVRKDPDSDRAHALTSMKYILIENGRDESSSVPTSVGDIRLGELIPLELLESTAAASMVVDFFNSDSFMDTVRRAMVNTAISRFEKAVRRIA</sequence>
<name>A0ACC3SWB5_LIPKO</name>
<evidence type="ECO:0000313" key="2">
    <source>
        <dbReference type="Proteomes" id="UP001433508"/>
    </source>
</evidence>
<reference evidence="2" key="1">
    <citation type="journal article" date="2024" name="Front. Bioeng. Biotechnol.">
        <title>Genome-scale model development and genomic sequencing of the oleaginous clade Lipomyces.</title>
        <authorList>
            <person name="Czajka J.J."/>
            <person name="Han Y."/>
            <person name="Kim J."/>
            <person name="Mondo S.J."/>
            <person name="Hofstad B.A."/>
            <person name="Robles A."/>
            <person name="Haridas S."/>
            <person name="Riley R."/>
            <person name="LaButti K."/>
            <person name="Pangilinan J."/>
            <person name="Andreopoulos W."/>
            <person name="Lipzen A."/>
            <person name="Yan J."/>
            <person name="Wang M."/>
            <person name="Ng V."/>
            <person name="Grigoriev I.V."/>
            <person name="Spatafora J.W."/>
            <person name="Magnuson J.K."/>
            <person name="Baker S.E."/>
            <person name="Pomraning K.R."/>
        </authorList>
    </citation>
    <scope>NUCLEOTIDE SEQUENCE [LARGE SCALE GENOMIC DNA]</scope>
    <source>
        <strain evidence="2">CBS 7786</strain>
    </source>
</reference>
<dbReference type="Proteomes" id="UP001433508">
    <property type="component" value="Unassembled WGS sequence"/>
</dbReference>
<proteinExistence type="predicted"/>